<keyword evidence="6" id="KW-1185">Reference proteome</keyword>
<evidence type="ECO:0000313" key="5">
    <source>
        <dbReference type="EMBL" id="NBH61117.1"/>
    </source>
</evidence>
<dbReference type="EMBL" id="QXWK01000009">
    <property type="protein sequence ID" value="NBH61117.1"/>
    <property type="molecule type" value="Genomic_DNA"/>
</dbReference>
<organism evidence="5 6">
    <name type="scientific">Anaerotruncus colihominis</name>
    <dbReference type="NCBI Taxonomy" id="169435"/>
    <lineage>
        <taxon>Bacteria</taxon>
        <taxon>Bacillati</taxon>
        <taxon>Bacillota</taxon>
        <taxon>Clostridia</taxon>
        <taxon>Eubacteriales</taxon>
        <taxon>Oscillospiraceae</taxon>
        <taxon>Anaerotruncus</taxon>
    </lineage>
</organism>
<protein>
    <recommendedName>
        <fullName evidence="2">GTP cyclohydrolase 1 type 2 homolog</fullName>
    </recommendedName>
</protein>
<feature type="binding site" evidence="4">
    <location>
        <position position="64"/>
    </location>
    <ligand>
        <name>a divalent metal cation</name>
        <dbReference type="ChEBI" id="CHEBI:60240"/>
        <label>2</label>
    </ligand>
</feature>
<dbReference type="NCBIfam" id="TIGR00486">
    <property type="entry name" value="YbgI_SA1388"/>
    <property type="match status" value="1"/>
</dbReference>
<sequence length="260" mass="28884">MNKERLTAVIEEICPSESAESWDNCGFQLDMGAAEIDTVLVSLEVTGAVIDEAAACGAQMILTHHPLLFSGIKKIEQTDVIGNYLIRLIQAGISVYSCHTSFDKLKDGNNDYFGLLLEFQGVHPFDADNGFCRKGQTPFDMTFAELIRKVSEELTMEERYFRWVGDLTRQIKTVGWCTGAGSEFILDAKKESCDLYITGDLKYHEAQMAKEAGICVLDIGHYGSEKIFTGNMADMLREATFGTDLEVLESQLDLNPFGCI</sequence>
<feature type="binding site" evidence="4">
    <location>
        <position position="221"/>
    </location>
    <ligand>
        <name>a divalent metal cation</name>
        <dbReference type="ChEBI" id="CHEBI:60240"/>
        <label>1</label>
    </ligand>
</feature>
<keyword evidence="3 4" id="KW-0479">Metal-binding</keyword>
<feature type="binding site" evidence="4">
    <location>
        <position position="65"/>
    </location>
    <ligand>
        <name>a divalent metal cation</name>
        <dbReference type="ChEBI" id="CHEBI:60240"/>
        <label>1</label>
    </ligand>
</feature>
<evidence type="ECO:0000313" key="6">
    <source>
        <dbReference type="Proteomes" id="UP000446866"/>
    </source>
</evidence>
<dbReference type="Gene3D" id="3.40.1390.30">
    <property type="entry name" value="NIF3 (NGG1p interacting factor 3)-like"/>
    <property type="match status" value="2"/>
</dbReference>
<dbReference type="RefSeq" id="WP_160201398.1">
    <property type="nucleotide sequence ID" value="NZ_QXWK01000009.1"/>
</dbReference>
<reference evidence="5 6" key="1">
    <citation type="submission" date="2018-08" db="EMBL/GenBank/DDBJ databases">
        <title>Murine metabolic-syndrome-specific gut microbial biobank.</title>
        <authorList>
            <person name="Liu C."/>
        </authorList>
    </citation>
    <scope>NUCLEOTIDE SEQUENCE [LARGE SCALE GENOMIC DNA]</scope>
    <source>
        <strain evidence="5 6">28</strain>
    </source>
</reference>
<dbReference type="GO" id="GO:0005737">
    <property type="term" value="C:cytoplasm"/>
    <property type="evidence" value="ECO:0007669"/>
    <property type="project" value="TreeGrafter"/>
</dbReference>
<name>A0A845QK99_9FIRM</name>
<dbReference type="PANTHER" id="PTHR13799">
    <property type="entry name" value="NGG1 INTERACTING FACTOR 3"/>
    <property type="match status" value="1"/>
</dbReference>
<gene>
    <name evidence="5" type="ORF">D0435_05560</name>
</gene>
<comment type="caution">
    <text evidence="5">The sequence shown here is derived from an EMBL/GenBank/DDBJ whole genome shotgun (WGS) entry which is preliminary data.</text>
</comment>
<dbReference type="Pfam" id="PF01784">
    <property type="entry name" value="DUF34_NIF3"/>
    <property type="match status" value="1"/>
</dbReference>
<dbReference type="GO" id="GO:0046872">
    <property type="term" value="F:metal ion binding"/>
    <property type="evidence" value="ECO:0007669"/>
    <property type="project" value="UniProtKB-KW"/>
</dbReference>
<evidence type="ECO:0000256" key="1">
    <source>
        <dbReference type="ARBA" id="ARBA00006964"/>
    </source>
</evidence>
<dbReference type="FunFam" id="3.40.1390.30:FF:000001">
    <property type="entry name" value="GTP cyclohydrolase 1 type 2"/>
    <property type="match status" value="1"/>
</dbReference>
<accession>A0A845QK99</accession>
<dbReference type="InterPro" id="IPR002678">
    <property type="entry name" value="DUF34/NIF3"/>
</dbReference>
<evidence type="ECO:0000256" key="2">
    <source>
        <dbReference type="ARBA" id="ARBA00022112"/>
    </source>
</evidence>
<dbReference type="SUPFAM" id="SSF102705">
    <property type="entry name" value="NIF3 (NGG1p interacting factor 3)-like"/>
    <property type="match status" value="1"/>
</dbReference>
<evidence type="ECO:0000256" key="3">
    <source>
        <dbReference type="ARBA" id="ARBA00022723"/>
    </source>
</evidence>
<feature type="binding site" evidence="4">
    <location>
        <position position="225"/>
    </location>
    <ligand>
        <name>a divalent metal cation</name>
        <dbReference type="ChEBI" id="CHEBI:60240"/>
        <label>1</label>
    </ligand>
</feature>
<dbReference type="InterPro" id="IPR036069">
    <property type="entry name" value="DUF34/NIF3_sf"/>
</dbReference>
<proteinExistence type="inferred from homology"/>
<dbReference type="AlphaFoldDB" id="A0A845QK99"/>
<dbReference type="Proteomes" id="UP000446866">
    <property type="component" value="Unassembled WGS sequence"/>
</dbReference>
<dbReference type="PANTHER" id="PTHR13799:SF14">
    <property type="entry name" value="GTP CYCLOHYDROLASE 1 TYPE 2 HOMOLOG"/>
    <property type="match status" value="1"/>
</dbReference>
<evidence type="ECO:0000256" key="4">
    <source>
        <dbReference type="PIRSR" id="PIRSR602678-1"/>
    </source>
</evidence>
<comment type="similarity">
    <text evidence="1">Belongs to the GTP cyclohydrolase I type 2/NIF3 family.</text>
</comment>
<feature type="binding site" evidence="4">
    <location>
        <position position="103"/>
    </location>
    <ligand>
        <name>a divalent metal cation</name>
        <dbReference type="ChEBI" id="CHEBI:60240"/>
        <label>1</label>
    </ligand>
</feature>